<evidence type="ECO:0000313" key="3">
    <source>
        <dbReference type="EMBL" id="KYN28781.1"/>
    </source>
</evidence>
<proteinExistence type="predicted"/>
<sequence length="187" mass="20804">MLAHHAAPPVNSCPPGVGRGVHPFLYRWTNAPTRNPVPSSAYVAKVLHPLLDSTSSGQTARSETERAPERSGGPARRGDTTLLTRVRCAHLGVTHSFVPSDQRGRRRGRKRERDSRPCPPRSVDRLVSPPSITLPRSPCLPPAPRSISFCTTSLLCLPFYDTFYDTLAYSTLFLINYMILLTFYFII</sequence>
<accession>A0A195EKW2</accession>
<keyword evidence="4" id="KW-1185">Reference proteome</keyword>
<keyword evidence="2" id="KW-0472">Membrane</keyword>
<organism evidence="3 4">
    <name type="scientific">Trachymyrmex cornetzi</name>
    <dbReference type="NCBI Taxonomy" id="471704"/>
    <lineage>
        <taxon>Eukaryota</taxon>
        <taxon>Metazoa</taxon>
        <taxon>Ecdysozoa</taxon>
        <taxon>Arthropoda</taxon>
        <taxon>Hexapoda</taxon>
        <taxon>Insecta</taxon>
        <taxon>Pterygota</taxon>
        <taxon>Neoptera</taxon>
        <taxon>Endopterygota</taxon>
        <taxon>Hymenoptera</taxon>
        <taxon>Apocrita</taxon>
        <taxon>Aculeata</taxon>
        <taxon>Formicoidea</taxon>
        <taxon>Formicidae</taxon>
        <taxon>Myrmicinae</taxon>
        <taxon>Trachymyrmex</taxon>
    </lineage>
</organism>
<evidence type="ECO:0000313" key="4">
    <source>
        <dbReference type="Proteomes" id="UP000078492"/>
    </source>
</evidence>
<evidence type="ECO:0000256" key="1">
    <source>
        <dbReference type="SAM" id="MobiDB-lite"/>
    </source>
</evidence>
<evidence type="ECO:0000256" key="2">
    <source>
        <dbReference type="SAM" id="Phobius"/>
    </source>
</evidence>
<feature type="region of interest" description="Disordered" evidence="1">
    <location>
        <begin position="53"/>
        <end position="79"/>
    </location>
</feature>
<reference evidence="3 4" key="1">
    <citation type="submission" date="2015-09" db="EMBL/GenBank/DDBJ databases">
        <title>Trachymyrmex cornetzi WGS genome.</title>
        <authorList>
            <person name="Nygaard S."/>
            <person name="Hu H."/>
            <person name="Boomsma J."/>
            <person name="Zhang G."/>
        </authorList>
    </citation>
    <scope>NUCLEOTIDE SEQUENCE [LARGE SCALE GENOMIC DNA]</scope>
    <source>
        <strain evidence="3">Tcor2-1</strain>
        <tissue evidence="3">Whole body</tissue>
    </source>
</reference>
<keyword evidence="2" id="KW-1133">Transmembrane helix</keyword>
<dbReference type="AlphaFoldDB" id="A0A195EKW2"/>
<gene>
    <name evidence="3" type="ORF">ALC57_01744</name>
</gene>
<keyword evidence="2" id="KW-0812">Transmembrane</keyword>
<feature type="transmembrane region" description="Helical" evidence="2">
    <location>
        <begin position="167"/>
        <end position="186"/>
    </location>
</feature>
<name>A0A195EKW2_9HYME</name>
<dbReference type="Proteomes" id="UP000078492">
    <property type="component" value="Unassembled WGS sequence"/>
</dbReference>
<feature type="region of interest" description="Disordered" evidence="1">
    <location>
        <begin position="98"/>
        <end position="129"/>
    </location>
</feature>
<dbReference type="EMBL" id="KQ978739">
    <property type="protein sequence ID" value="KYN28781.1"/>
    <property type="molecule type" value="Genomic_DNA"/>
</dbReference>
<protein>
    <submittedName>
        <fullName evidence="3">Uncharacterized protein</fullName>
    </submittedName>
</protein>